<name>M8C7H2_AEGTA</name>
<organism evidence="1">
    <name type="scientific">Aegilops tauschii</name>
    <name type="common">Tausch's goatgrass</name>
    <name type="synonym">Aegilops squarrosa</name>
    <dbReference type="NCBI Taxonomy" id="37682"/>
    <lineage>
        <taxon>Eukaryota</taxon>
        <taxon>Viridiplantae</taxon>
        <taxon>Streptophyta</taxon>
        <taxon>Embryophyta</taxon>
        <taxon>Tracheophyta</taxon>
        <taxon>Spermatophyta</taxon>
        <taxon>Magnoliopsida</taxon>
        <taxon>Liliopsida</taxon>
        <taxon>Poales</taxon>
        <taxon>Poaceae</taxon>
        <taxon>BOP clade</taxon>
        <taxon>Pooideae</taxon>
        <taxon>Triticodae</taxon>
        <taxon>Triticeae</taxon>
        <taxon>Triticinae</taxon>
        <taxon>Aegilops</taxon>
    </lineage>
</organism>
<accession>M8C7H2</accession>
<sequence>MAELGGGGRSIATPSRPGGRGNGGRPRYRFRSIRLLFPLPSAASSPAIKGGSKW</sequence>
<dbReference type="AlphaFoldDB" id="M8C7H2"/>
<dbReference type="EnsemblPlants" id="EMT22982">
    <property type="protein sequence ID" value="EMT22982"/>
    <property type="gene ID" value="F775_42620"/>
</dbReference>
<reference evidence="1" key="1">
    <citation type="submission" date="2015-06" db="UniProtKB">
        <authorList>
            <consortium name="EnsemblPlants"/>
        </authorList>
    </citation>
    <scope>IDENTIFICATION</scope>
</reference>
<protein>
    <submittedName>
        <fullName evidence="1">Uncharacterized protein</fullName>
    </submittedName>
</protein>
<proteinExistence type="predicted"/>
<evidence type="ECO:0000313" key="1">
    <source>
        <dbReference type="EnsemblPlants" id="EMT22982"/>
    </source>
</evidence>